<evidence type="ECO:0000259" key="18">
    <source>
        <dbReference type="PROSITE" id="PS51068"/>
    </source>
</evidence>
<dbReference type="GO" id="GO:0140078">
    <property type="term" value="F:class I DNA-(apurinic or apyrimidinic site) endonuclease activity"/>
    <property type="evidence" value="ECO:0007669"/>
    <property type="project" value="UniProtKB-EC"/>
</dbReference>
<feature type="domain" description="Formamidopyrimidine-DNA glycosylase catalytic" evidence="18">
    <location>
        <begin position="2"/>
        <end position="109"/>
    </location>
</feature>
<comment type="similarity">
    <text evidence="3">Belongs to the FPG family.</text>
</comment>
<dbReference type="Gene3D" id="3.20.190.10">
    <property type="entry name" value="MutM-like, N-terminal"/>
    <property type="match status" value="1"/>
</dbReference>
<dbReference type="GO" id="GO:0008270">
    <property type="term" value="F:zinc ion binding"/>
    <property type="evidence" value="ECO:0007669"/>
    <property type="project" value="UniProtKB-KW"/>
</dbReference>
<dbReference type="InterPro" id="IPR015887">
    <property type="entry name" value="DNA_glyclase_Znf_dom_DNA_BS"/>
</dbReference>
<protein>
    <recommendedName>
        <fullName evidence="21">DNA-formamidopyrimidine glycosylase</fullName>
    </recommendedName>
</protein>
<keyword evidence="13" id="KW-0511">Multifunctional enzyme</keyword>
<evidence type="ECO:0000256" key="5">
    <source>
        <dbReference type="ARBA" id="ARBA00022723"/>
    </source>
</evidence>
<gene>
    <name evidence="19" type="ORF">COV24_03300</name>
</gene>
<dbReference type="SMART" id="SM01232">
    <property type="entry name" value="H2TH"/>
    <property type="match status" value="1"/>
</dbReference>
<evidence type="ECO:0000256" key="9">
    <source>
        <dbReference type="ARBA" id="ARBA00022833"/>
    </source>
</evidence>
<sequence length="276" mass="31762">MPELPEVLTITEDLKKEITNKRINNVGFVGGYVPKNADFFKKYAVNSTITHVSNIAKLITIKLSSNYYIATHLNMSGRLLWNKDDGYTKVIMHFDDGNKLHYSSVRMFGYFEVWSIEKLEEYKKRYGKVALDPTLTLKEFIMGLKRSNTFIKNNLLNQKFISGIGNIYANDALYMSKIHPKRKSHSITGSEYKKLFENVKIILNEGILHRGSTIDRYADLYGNPGSHQNHFRVYGKRNQKCSICGSPLVFEKIQGRGTYYCPSCQREELITGVKLF</sequence>
<reference evidence="19 20" key="1">
    <citation type="submission" date="2017-09" db="EMBL/GenBank/DDBJ databases">
        <title>Depth-based differentiation of microbial function through sediment-hosted aquifers and enrichment of novel symbionts in the deep terrestrial subsurface.</title>
        <authorList>
            <person name="Probst A.J."/>
            <person name="Ladd B."/>
            <person name="Jarett J.K."/>
            <person name="Geller-Mcgrath D.E."/>
            <person name="Sieber C.M."/>
            <person name="Emerson J.B."/>
            <person name="Anantharaman K."/>
            <person name="Thomas B.C."/>
            <person name="Malmstrom R."/>
            <person name="Stieglmeier M."/>
            <person name="Klingl A."/>
            <person name="Woyke T."/>
            <person name="Ryan C.M."/>
            <person name="Banfield J.F."/>
        </authorList>
    </citation>
    <scope>NUCLEOTIDE SEQUENCE [LARGE SCALE GENOMIC DNA]</scope>
    <source>
        <strain evidence="19">CG10_big_fil_rev_8_21_14_0_10_32_10</strain>
    </source>
</reference>
<evidence type="ECO:0000259" key="17">
    <source>
        <dbReference type="PROSITE" id="PS51066"/>
    </source>
</evidence>
<keyword evidence="14" id="KW-0326">Glycosidase</keyword>
<evidence type="ECO:0008006" key="21">
    <source>
        <dbReference type="Google" id="ProtNLM"/>
    </source>
</evidence>
<evidence type="ECO:0000256" key="15">
    <source>
        <dbReference type="ARBA" id="ARBA00044632"/>
    </source>
</evidence>
<dbReference type="PROSITE" id="PS51068">
    <property type="entry name" value="FPG_CAT"/>
    <property type="match status" value="1"/>
</dbReference>
<evidence type="ECO:0000256" key="8">
    <source>
        <dbReference type="ARBA" id="ARBA00022801"/>
    </source>
</evidence>
<dbReference type="SUPFAM" id="SSF46946">
    <property type="entry name" value="S13-like H2TH domain"/>
    <property type="match status" value="1"/>
</dbReference>
<dbReference type="Pfam" id="PF06827">
    <property type="entry name" value="zf-FPG_IleRS"/>
    <property type="match status" value="1"/>
</dbReference>
<dbReference type="PROSITE" id="PS01242">
    <property type="entry name" value="ZF_FPG_1"/>
    <property type="match status" value="1"/>
</dbReference>
<dbReference type="PANTHER" id="PTHR22993:SF9">
    <property type="entry name" value="FORMAMIDOPYRIMIDINE-DNA GLYCOSYLASE"/>
    <property type="match status" value="1"/>
</dbReference>
<comment type="cofactor">
    <cofactor evidence="2">
        <name>Zn(2+)</name>
        <dbReference type="ChEBI" id="CHEBI:29105"/>
    </cofactor>
</comment>
<dbReference type="InterPro" id="IPR015886">
    <property type="entry name" value="H2TH_FPG"/>
</dbReference>
<dbReference type="SUPFAM" id="SSF81624">
    <property type="entry name" value="N-terminal domain of MutM-like DNA repair proteins"/>
    <property type="match status" value="1"/>
</dbReference>
<dbReference type="PANTHER" id="PTHR22993">
    <property type="entry name" value="FORMAMIDOPYRIMIDINE-DNA GLYCOSYLASE"/>
    <property type="match status" value="1"/>
</dbReference>
<keyword evidence="5" id="KW-0479">Metal-binding</keyword>
<dbReference type="InterPro" id="IPR000214">
    <property type="entry name" value="Znf_DNA_glyclase/AP_lyase"/>
</dbReference>
<evidence type="ECO:0000256" key="3">
    <source>
        <dbReference type="ARBA" id="ARBA00009409"/>
    </source>
</evidence>
<evidence type="ECO:0000256" key="11">
    <source>
        <dbReference type="ARBA" id="ARBA00023204"/>
    </source>
</evidence>
<evidence type="ECO:0000256" key="1">
    <source>
        <dbReference type="ARBA" id="ARBA00001668"/>
    </source>
</evidence>
<evidence type="ECO:0000256" key="14">
    <source>
        <dbReference type="ARBA" id="ARBA00023295"/>
    </source>
</evidence>
<name>A0A2H0RBC0_UNCKA</name>
<dbReference type="Gene3D" id="1.10.8.50">
    <property type="match status" value="1"/>
</dbReference>
<evidence type="ECO:0000256" key="6">
    <source>
        <dbReference type="ARBA" id="ARBA00022763"/>
    </source>
</evidence>
<accession>A0A2H0RBC0</accession>
<evidence type="ECO:0000256" key="4">
    <source>
        <dbReference type="ARBA" id="ARBA00011245"/>
    </source>
</evidence>
<comment type="caution">
    <text evidence="19">The sequence shown here is derived from an EMBL/GenBank/DDBJ whole genome shotgun (WGS) entry which is preliminary data.</text>
</comment>
<evidence type="ECO:0000256" key="13">
    <source>
        <dbReference type="ARBA" id="ARBA00023268"/>
    </source>
</evidence>
<dbReference type="InterPro" id="IPR010663">
    <property type="entry name" value="Znf_FPG/IleRS"/>
</dbReference>
<dbReference type="GO" id="GO:0003684">
    <property type="term" value="F:damaged DNA binding"/>
    <property type="evidence" value="ECO:0007669"/>
    <property type="project" value="InterPro"/>
</dbReference>
<dbReference type="Pfam" id="PF01149">
    <property type="entry name" value="Fapy_DNA_glyco"/>
    <property type="match status" value="1"/>
</dbReference>
<organism evidence="19 20">
    <name type="scientific">candidate division WWE3 bacterium CG10_big_fil_rev_8_21_14_0_10_32_10</name>
    <dbReference type="NCBI Taxonomy" id="1975090"/>
    <lineage>
        <taxon>Bacteria</taxon>
        <taxon>Katanobacteria</taxon>
    </lineage>
</organism>
<evidence type="ECO:0000313" key="19">
    <source>
        <dbReference type="EMBL" id="PIR43324.1"/>
    </source>
</evidence>
<keyword evidence="7 16" id="KW-0863">Zinc-finger</keyword>
<dbReference type="AlphaFoldDB" id="A0A2H0RBC0"/>
<evidence type="ECO:0000256" key="2">
    <source>
        <dbReference type="ARBA" id="ARBA00001947"/>
    </source>
</evidence>
<keyword evidence="12" id="KW-0456">Lyase</keyword>
<evidence type="ECO:0000256" key="12">
    <source>
        <dbReference type="ARBA" id="ARBA00023239"/>
    </source>
</evidence>
<dbReference type="Proteomes" id="UP000230214">
    <property type="component" value="Unassembled WGS sequence"/>
</dbReference>
<evidence type="ECO:0000313" key="20">
    <source>
        <dbReference type="Proteomes" id="UP000230214"/>
    </source>
</evidence>
<comment type="subunit">
    <text evidence="4">Monomer.</text>
</comment>
<dbReference type="InterPro" id="IPR035937">
    <property type="entry name" value="FPG_N"/>
</dbReference>
<dbReference type="InterPro" id="IPR010979">
    <property type="entry name" value="Ribosomal_uS13-like_H2TH"/>
</dbReference>
<evidence type="ECO:0000256" key="16">
    <source>
        <dbReference type="PROSITE-ProRule" id="PRU00391"/>
    </source>
</evidence>
<dbReference type="EMBL" id="PCXU01000028">
    <property type="protein sequence ID" value="PIR43324.1"/>
    <property type="molecule type" value="Genomic_DNA"/>
</dbReference>
<keyword evidence="6" id="KW-0227">DNA damage</keyword>
<dbReference type="CDD" id="cd08966">
    <property type="entry name" value="EcFpg-like_N"/>
    <property type="match status" value="1"/>
</dbReference>
<dbReference type="FunFam" id="1.10.8.50:FF:000003">
    <property type="entry name" value="Formamidopyrimidine-DNA glycosylase"/>
    <property type="match status" value="1"/>
</dbReference>
<evidence type="ECO:0000256" key="10">
    <source>
        <dbReference type="ARBA" id="ARBA00023125"/>
    </source>
</evidence>
<dbReference type="NCBIfam" id="TIGR00577">
    <property type="entry name" value="fpg"/>
    <property type="match status" value="1"/>
</dbReference>
<dbReference type="Pfam" id="PF06831">
    <property type="entry name" value="H2TH"/>
    <property type="match status" value="1"/>
</dbReference>
<feature type="domain" description="FPG-type" evidence="17">
    <location>
        <begin position="232"/>
        <end position="266"/>
    </location>
</feature>
<dbReference type="InterPro" id="IPR020629">
    <property type="entry name" value="FPG_Glyclase"/>
</dbReference>
<dbReference type="GO" id="GO:0034039">
    <property type="term" value="F:8-oxo-7,8-dihydroguanine DNA N-glycosylase activity"/>
    <property type="evidence" value="ECO:0007669"/>
    <property type="project" value="TreeGrafter"/>
</dbReference>
<dbReference type="PROSITE" id="PS51066">
    <property type="entry name" value="ZF_FPG_2"/>
    <property type="match status" value="1"/>
</dbReference>
<dbReference type="SMART" id="SM00898">
    <property type="entry name" value="Fapy_DNA_glyco"/>
    <property type="match status" value="1"/>
</dbReference>
<comment type="catalytic activity">
    <reaction evidence="1">
        <text>Hydrolysis of DNA containing ring-opened 7-methylguanine residues, releasing 2,6-diamino-4-hydroxy-5-(N-methyl)formamidopyrimidine.</text>
        <dbReference type="EC" id="3.2.2.23"/>
    </reaction>
</comment>
<proteinExistence type="inferred from homology"/>
<keyword evidence="8" id="KW-0378">Hydrolase</keyword>
<evidence type="ECO:0000256" key="7">
    <source>
        <dbReference type="ARBA" id="ARBA00022771"/>
    </source>
</evidence>
<dbReference type="NCBIfam" id="NF002211">
    <property type="entry name" value="PRK01103.1"/>
    <property type="match status" value="1"/>
</dbReference>
<keyword evidence="11" id="KW-0234">DNA repair</keyword>
<keyword evidence="9" id="KW-0862">Zinc</keyword>
<dbReference type="SUPFAM" id="SSF57716">
    <property type="entry name" value="Glucocorticoid receptor-like (DNA-binding domain)"/>
    <property type="match status" value="1"/>
</dbReference>
<comment type="catalytic activity">
    <reaction evidence="15">
        <text>2'-deoxyribonucleotide-(2'-deoxyribose 5'-phosphate)-2'-deoxyribonucleotide-DNA = a 3'-end 2'-deoxyribonucleotide-(2,3-dehydro-2,3-deoxyribose 5'-phosphate)-DNA + a 5'-end 5'-phospho-2'-deoxyribonucleoside-DNA + H(+)</text>
        <dbReference type="Rhea" id="RHEA:66592"/>
        <dbReference type="Rhea" id="RHEA-COMP:13180"/>
        <dbReference type="Rhea" id="RHEA-COMP:16897"/>
        <dbReference type="Rhea" id="RHEA-COMP:17067"/>
        <dbReference type="ChEBI" id="CHEBI:15378"/>
        <dbReference type="ChEBI" id="CHEBI:136412"/>
        <dbReference type="ChEBI" id="CHEBI:157695"/>
        <dbReference type="ChEBI" id="CHEBI:167181"/>
        <dbReference type="EC" id="4.2.99.18"/>
    </reaction>
</comment>
<dbReference type="GO" id="GO:0006284">
    <property type="term" value="P:base-excision repair"/>
    <property type="evidence" value="ECO:0007669"/>
    <property type="project" value="InterPro"/>
</dbReference>
<dbReference type="InterPro" id="IPR012319">
    <property type="entry name" value="FPG_cat"/>
</dbReference>
<keyword evidence="10" id="KW-0238">DNA-binding</keyword>